<dbReference type="RefSeq" id="WP_377474635.1">
    <property type="nucleotide sequence ID" value="NZ_JBHLWN010000121.1"/>
</dbReference>
<name>A0ABV6DUV8_9BACL</name>
<evidence type="ECO:0000313" key="2">
    <source>
        <dbReference type="EMBL" id="MFC0216443.1"/>
    </source>
</evidence>
<keyword evidence="3" id="KW-1185">Reference proteome</keyword>
<comment type="caution">
    <text evidence="2">The sequence shown here is derived from an EMBL/GenBank/DDBJ whole genome shotgun (WGS) entry which is preliminary data.</text>
</comment>
<feature type="region of interest" description="Disordered" evidence="1">
    <location>
        <begin position="1"/>
        <end position="59"/>
    </location>
</feature>
<gene>
    <name evidence="2" type="ORF">ACFFK0_29020</name>
</gene>
<evidence type="ECO:0000313" key="3">
    <source>
        <dbReference type="Proteomes" id="UP001589776"/>
    </source>
</evidence>
<reference evidence="2 3" key="1">
    <citation type="submission" date="2024-09" db="EMBL/GenBank/DDBJ databases">
        <authorList>
            <person name="Sun Q."/>
            <person name="Mori K."/>
        </authorList>
    </citation>
    <scope>NUCLEOTIDE SEQUENCE [LARGE SCALE GENOMIC DNA]</scope>
    <source>
        <strain evidence="2 3">CCM 7759</strain>
    </source>
</reference>
<protein>
    <submittedName>
        <fullName evidence="2">Uncharacterized protein</fullName>
    </submittedName>
</protein>
<dbReference type="Proteomes" id="UP001589776">
    <property type="component" value="Unassembled WGS sequence"/>
</dbReference>
<evidence type="ECO:0000256" key="1">
    <source>
        <dbReference type="SAM" id="MobiDB-lite"/>
    </source>
</evidence>
<organism evidence="2 3">
    <name type="scientific">Paenibacillus chartarius</name>
    <dbReference type="NCBI Taxonomy" id="747481"/>
    <lineage>
        <taxon>Bacteria</taxon>
        <taxon>Bacillati</taxon>
        <taxon>Bacillota</taxon>
        <taxon>Bacilli</taxon>
        <taxon>Bacillales</taxon>
        <taxon>Paenibacillaceae</taxon>
        <taxon>Paenibacillus</taxon>
    </lineage>
</organism>
<sequence>MNKPMYSSPMVLHHQPIRFETAQSWNKGQGNKDHPGKGNGGVYYPNDPRPSKKPGGNGY</sequence>
<accession>A0ABV6DUV8</accession>
<dbReference type="EMBL" id="JBHLWN010000121">
    <property type="protein sequence ID" value="MFC0216443.1"/>
    <property type="molecule type" value="Genomic_DNA"/>
</dbReference>
<proteinExistence type="predicted"/>